<evidence type="ECO:0000313" key="2">
    <source>
        <dbReference type="Proteomes" id="UP000672027"/>
    </source>
</evidence>
<sequence length="154" mass="17403">MRNAEVLLKPFGNIPLRHHTVLSVLNGYKTPNNKISRWLDEGVLLPLKRGMYVVSPEVSGKPIAHLLVANVLYDPSCVSLDYALWHYGLIPEAVFEVTSVTPRRSRQLDTGGGVLLITMFLRFCTLSVCSRLRRWVVAIACWRHLRKLCVSVCC</sequence>
<keyword evidence="2" id="KW-1185">Reference proteome</keyword>
<accession>A0ABX7X6T3</accession>
<evidence type="ECO:0008006" key="3">
    <source>
        <dbReference type="Google" id="ProtNLM"/>
    </source>
</evidence>
<evidence type="ECO:0000313" key="1">
    <source>
        <dbReference type="EMBL" id="QTR50373.1"/>
    </source>
</evidence>
<reference evidence="1 2" key="1">
    <citation type="submission" date="2021-04" db="EMBL/GenBank/DDBJ databases">
        <title>Genomics, taxonomy and metabolism of representatives of sulfur bacteria of the genus Thiothrix: Thiothrix fructosivorans QT, Thiothrix unzii A1T and three new species, Thiothrix subterranea sp. nov., Thiothrix litoralis sp. nov. and 'Candidatus Thiothrix anitrata' sp. nov.</title>
        <authorList>
            <person name="Ravin N.V."/>
            <person name="Smolyakov D."/>
            <person name="Rudenko T.S."/>
            <person name="Mardanov A.V."/>
            <person name="Beletsky A.V."/>
            <person name="Markov N.D."/>
            <person name="Fomenkov A.I."/>
            <person name="Roberts R.J."/>
            <person name="Karnachuk O.V."/>
            <person name="Novikov A."/>
            <person name="Grabovich M.Y."/>
        </authorList>
    </citation>
    <scope>NUCLEOTIDE SEQUENCE [LARGE SCALE GENOMIC DNA]</scope>
    <source>
        <strain evidence="1 2">A52</strain>
    </source>
</reference>
<proteinExistence type="predicted"/>
<organism evidence="1 2">
    <name type="scientific">Candidatus Thiothrix anitrata</name>
    <dbReference type="NCBI Taxonomy" id="2823902"/>
    <lineage>
        <taxon>Bacteria</taxon>
        <taxon>Pseudomonadati</taxon>
        <taxon>Pseudomonadota</taxon>
        <taxon>Gammaproteobacteria</taxon>
        <taxon>Thiotrichales</taxon>
        <taxon>Thiotrichaceae</taxon>
        <taxon>Thiothrix</taxon>
    </lineage>
</organism>
<dbReference type="RefSeq" id="WP_210227846.1">
    <property type="nucleotide sequence ID" value="NZ_CP072800.1"/>
</dbReference>
<dbReference type="EMBL" id="CP072800">
    <property type="protein sequence ID" value="QTR50373.1"/>
    <property type="molecule type" value="Genomic_DNA"/>
</dbReference>
<gene>
    <name evidence="1" type="ORF">J8380_01960</name>
</gene>
<name>A0ABX7X6T3_9GAMM</name>
<protein>
    <recommendedName>
        <fullName evidence="3">Type IV toxin-antitoxin system AbiEi family antitoxin domain-containing protein</fullName>
    </recommendedName>
</protein>
<dbReference type="Proteomes" id="UP000672027">
    <property type="component" value="Chromosome"/>
</dbReference>